<dbReference type="GO" id="GO:0070985">
    <property type="term" value="C:transcription factor TFIIK complex"/>
    <property type="evidence" value="ECO:0007669"/>
    <property type="project" value="InterPro"/>
</dbReference>
<organism evidence="9">
    <name type="scientific">Arion vulgaris</name>
    <dbReference type="NCBI Taxonomy" id="1028688"/>
    <lineage>
        <taxon>Eukaryota</taxon>
        <taxon>Metazoa</taxon>
        <taxon>Spiralia</taxon>
        <taxon>Lophotrochozoa</taxon>
        <taxon>Mollusca</taxon>
        <taxon>Gastropoda</taxon>
        <taxon>Heterobranchia</taxon>
        <taxon>Euthyneura</taxon>
        <taxon>Panpulmonata</taxon>
        <taxon>Eupulmonata</taxon>
        <taxon>Stylommatophora</taxon>
        <taxon>Helicina</taxon>
        <taxon>Arionoidea</taxon>
        <taxon>Arionidae</taxon>
        <taxon>Arion</taxon>
    </lineage>
</organism>
<comment type="similarity">
    <text evidence="1">Belongs to the cyclin family. Cyclin C subfamily.</text>
</comment>
<accession>A0A0B6YQ97</accession>
<dbReference type="Pfam" id="PF16899">
    <property type="entry name" value="Cyclin_C_2"/>
    <property type="match status" value="1"/>
</dbReference>
<dbReference type="FunFam" id="1.10.472.10:FF:000029">
    <property type="entry name" value="Cyclin h"/>
    <property type="match status" value="1"/>
</dbReference>
<comment type="function">
    <text evidence="5">Regulates CDK7, the catalytic subunit of the CDK-activating kinase (CAK) enzymatic complex. CAK activates the cyclin-associated kinases CDK1, CDK2, CDK4 and CDK6 by threonine phosphorylation. CAK complexed to the core-TFIIH basal transcription factor activates RNA polymerase II by serine phosphorylation of the repetitive C-terminal domain (CTD) of its large subunit (POLR2A), allowing its escape from the promoter and elongation of the transcripts. Involved in cell cycle control and in RNA transcription by RNA polymerase II. Its expression and activity are constant throughout the cell cycle.</text>
</comment>
<dbReference type="CDD" id="cd20524">
    <property type="entry name" value="CYCLIN_CCNH_rpt1"/>
    <property type="match status" value="1"/>
</dbReference>
<dbReference type="GO" id="GO:0016538">
    <property type="term" value="F:cyclin-dependent protein serine/threonine kinase regulator activity"/>
    <property type="evidence" value="ECO:0007669"/>
    <property type="project" value="InterPro"/>
</dbReference>
<dbReference type="SMART" id="SM00385">
    <property type="entry name" value="CYCLIN"/>
    <property type="match status" value="1"/>
</dbReference>
<evidence type="ECO:0000256" key="4">
    <source>
        <dbReference type="ARBA" id="ARBA00023306"/>
    </source>
</evidence>
<evidence type="ECO:0000259" key="8">
    <source>
        <dbReference type="SMART" id="SM00385"/>
    </source>
</evidence>
<evidence type="ECO:0000256" key="2">
    <source>
        <dbReference type="ARBA" id="ARBA00019496"/>
    </source>
</evidence>
<sequence length="310" mass="36089">MFATSTQMKNWLFSGETELAKCRTEANTLYISNKRKNMTDQEVASYFLTPLEEKILSRQYEVVLRKFCAEFQPPMPKCVIGTSLAFFKRFYIHNSNMDYHPKDIMLTCVYLACKVEEFYVPIGQFVKNLRGDREKFADAILSFELTLMSKLNYNLTVHNPFRPLEGFLIDIKTHCKEIQNVERIRRHAEEFMERSLQSDACVIFSPSQIALAGVKFGAAKEGISLDRYIKNILMKTASDKEVENTLYQLRRVKYIVKGVEPVPRELAQGVQKKLETCRNQENNPDSDVYKQRLLEKLDEEEDMKTKVNIV</sequence>
<gene>
    <name evidence="9" type="primary">ORF32718</name>
</gene>
<dbReference type="InterPro" id="IPR006671">
    <property type="entry name" value="Cyclin_N"/>
</dbReference>
<dbReference type="GO" id="GO:0006351">
    <property type="term" value="P:DNA-templated transcription"/>
    <property type="evidence" value="ECO:0007669"/>
    <property type="project" value="InterPro"/>
</dbReference>
<dbReference type="CDD" id="cd20525">
    <property type="entry name" value="CYCLIN_CCNH_rpt2"/>
    <property type="match status" value="1"/>
</dbReference>
<keyword evidence="4" id="KW-0131">Cell cycle</keyword>
<dbReference type="InterPro" id="IPR031658">
    <property type="entry name" value="Cyclin_C_2"/>
</dbReference>
<dbReference type="Pfam" id="PF00134">
    <property type="entry name" value="Cyclin_N"/>
    <property type="match status" value="1"/>
</dbReference>
<dbReference type="AlphaFoldDB" id="A0A0B6YQ97"/>
<dbReference type="EMBL" id="HACG01011462">
    <property type="protein sequence ID" value="CEK58327.1"/>
    <property type="molecule type" value="Transcribed_RNA"/>
</dbReference>
<evidence type="ECO:0000313" key="9">
    <source>
        <dbReference type="EMBL" id="CEK58327.1"/>
    </source>
</evidence>
<protein>
    <recommendedName>
        <fullName evidence="2">Cyclin-H</fullName>
    </recommendedName>
</protein>
<feature type="domain" description="Cyclin-like" evidence="8">
    <location>
        <begin position="62"/>
        <end position="149"/>
    </location>
</feature>
<dbReference type="GO" id="GO:0006357">
    <property type="term" value="P:regulation of transcription by RNA polymerase II"/>
    <property type="evidence" value="ECO:0007669"/>
    <property type="project" value="InterPro"/>
</dbReference>
<evidence type="ECO:0000256" key="6">
    <source>
        <dbReference type="ARBA" id="ARBA00026042"/>
    </source>
</evidence>
<dbReference type="InterPro" id="IPR013763">
    <property type="entry name" value="Cyclin-like_dom"/>
</dbReference>
<comment type="subunit">
    <text evidence="6">Associates primarily with CDK7 and MAT1 to form the CAK complex. CAK can further associate with the core-TFIIH to form the TFIIH basal transcription factor.</text>
</comment>
<name>A0A0B6YQ97_9EUPU</name>
<dbReference type="PANTHER" id="PTHR10026">
    <property type="entry name" value="CYCLIN"/>
    <property type="match status" value="1"/>
</dbReference>
<proteinExistence type="inferred from homology"/>
<evidence type="ECO:0000256" key="7">
    <source>
        <dbReference type="RuleBase" id="RU000383"/>
    </source>
</evidence>
<dbReference type="InterPro" id="IPR043198">
    <property type="entry name" value="Cyclin/Ssn8"/>
</dbReference>
<evidence type="ECO:0000256" key="3">
    <source>
        <dbReference type="ARBA" id="ARBA00023127"/>
    </source>
</evidence>
<dbReference type="NCBIfam" id="TIGR00569">
    <property type="entry name" value="ccl1"/>
    <property type="match status" value="1"/>
</dbReference>
<keyword evidence="3 7" id="KW-0195">Cyclin</keyword>
<reference evidence="9" key="1">
    <citation type="submission" date="2014-12" db="EMBL/GenBank/DDBJ databases">
        <title>Insight into the proteome of Arion vulgaris.</title>
        <authorList>
            <person name="Aradska J."/>
            <person name="Bulat T."/>
            <person name="Smidak R."/>
            <person name="Sarate P."/>
            <person name="Gangsoo J."/>
            <person name="Sialana F."/>
            <person name="Bilban M."/>
            <person name="Lubec G."/>
        </authorList>
    </citation>
    <scope>NUCLEOTIDE SEQUENCE</scope>
    <source>
        <tissue evidence="9">Skin</tissue>
    </source>
</reference>
<dbReference type="InterPro" id="IPR027081">
    <property type="entry name" value="CyclinH/Ccl1"/>
</dbReference>
<evidence type="ECO:0000256" key="5">
    <source>
        <dbReference type="ARBA" id="ARBA00025343"/>
    </source>
</evidence>
<dbReference type="SUPFAM" id="SSF47954">
    <property type="entry name" value="Cyclin-like"/>
    <property type="match status" value="2"/>
</dbReference>
<dbReference type="Gene3D" id="1.10.472.10">
    <property type="entry name" value="Cyclin-like"/>
    <property type="match status" value="2"/>
</dbReference>
<dbReference type="InterPro" id="IPR036915">
    <property type="entry name" value="Cyclin-like_sf"/>
</dbReference>
<evidence type="ECO:0000256" key="1">
    <source>
        <dbReference type="ARBA" id="ARBA00008638"/>
    </source>
</evidence>